<feature type="transmembrane region" description="Helical" evidence="13">
    <location>
        <begin position="754"/>
        <end position="779"/>
    </location>
</feature>
<comment type="caution">
    <text evidence="15">The sequence shown here is derived from an EMBL/GenBank/DDBJ whole genome shotgun (WGS) entry which is preliminary data.</text>
</comment>
<evidence type="ECO:0000256" key="11">
    <source>
        <dbReference type="ARBA" id="ARBA00023242"/>
    </source>
</evidence>
<keyword evidence="11" id="KW-0539">Nucleus</keyword>
<dbReference type="PROSITE" id="PS50811">
    <property type="entry name" value="WRKY"/>
    <property type="match status" value="1"/>
</dbReference>
<feature type="transmembrane region" description="Helical" evidence="13">
    <location>
        <begin position="1310"/>
        <end position="1331"/>
    </location>
</feature>
<dbReference type="SUPFAM" id="SSF103481">
    <property type="entry name" value="Multidrug resistance efflux transporter EmrE"/>
    <property type="match status" value="1"/>
</dbReference>
<evidence type="ECO:0000256" key="12">
    <source>
        <dbReference type="SAM" id="MobiDB-lite"/>
    </source>
</evidence>
<feature type="transmembrane region" description="Helical" evidence="13">
    <location>
        <begin position="1171"/>
        <end position="1188"/>
    </location>
</feature>
<comment type="similarity">
    <text evidence="3">Belongs to the purine permeases (TC 2.A.7.14) family.</text>
</comment>
<dbReference type="SUPFAM" id="SSF118290">
    <property type="entry name" value="WRKY DNA-binding domain"/>
    <property type="match status" value="1"/>
</dbReference>
<feature type="transmembrane region" description="Helical" evidence="13">
    <location>
        <begin position="1079"/>
        <end position="1097"/>
    </location>
</feature>
<dbReference type="GO" id="GO:0003700">
    <property type="term" value="F:DNA-binding transcription factor activity"/>
    <property type="evidence" value="ECO:0007669"/>
    <property type="project" value="InterPro"/>
</dbReference>
<feature type="region of interest" description="Disordered" evidence="12">
    <location>
        <begin position="71"/>
        <end position="162"/>
    </location>
</feature>
<dbReference type="PANTHER" id="PTHR31376:SF17">
    <property type="entry name" value="PURINE PERMEASE 21-RELATED"/>
    <property type="match status" value="1"/>
</dbReference>
<feature type="transmembrane region" description="Helical" evidence="13">
    <location>
        <begin position="1337"/>
        <end position="1355"/>
    </location>
</feature>
<evidence type="ECO:0000313" key="16">
    <source>
        <dbReference type="Proteomes" id="UP000467840"/>
    </source>
</evidence>
<feature type="transmembrane region" description="Helical" evidence="13">
    <location>
        <begin position="845"/>
        <end position="866"/>
    </location>
</feature>
<proteinExistence type="inferred from homology"/>
<comment type="subcellular location">
    <subcellularLocation>
        <location evidence="2">Membrane</location>
        <topology evidence="2">Multi-pass membrane protein</topology>
    </subcellularLocation>
    <subcellularLocation>
        <location evidence="1">Nucleus</location>
    </subcellularLocation>
</comment>
<keyword evidence="5 13" id="KW-0812">Transmembrane</keyword>
<sequence>MSDEHRDLYYHAPSHEDHYDIIDEAGGYNQEPPSISSTYGSQGFDPSSYMSFTECLHGSMDYNSLAKAFGMSPSSSEVFSSKQGNPKPVEIGDLGGGGNGENPVTPNSSVSFSSSEAGGEEDSGKTKKEIPPKRSEDGGECSKKEGKTKKKGEKRQKEPRFAFMTKSEVDHLEDGYRWRKYGQKAVKNSPYPRSYYRCTTQKCTVKKRVERSYQDPSIVITTYEGQHNHPIPATLRGNAAAMFSHSMLTPAPMGTTRPTFPQDFLVQMAPHISNQVSFLLGIIPVFVAWIYSEFLDYKKSASLSKVHSDNNLVELEKETIKEDDRAVLLEGGLTRTASVKFHSSSIKMNLIRFMTMDDSFLLENRATLRTISEFGMILIYFYICDRTNLLGDSTKKYDRDLFLFLYALLVMVSGMTSLKKHNDKSAFSGKSILYLNRHQTEEWKGWMQVLFLMYHYFAATEIYNAIRVFIAAYVWMTGFGNFSYYYIKKDFSLARFVQMMWRLNFFVAFCCIVLNNDYTVLHLPNAHSIHTNGYTDPAKPDLPRMHEWHFRSGLDRYIWIIGMIYAYYHPNVEKWMEKLEESETKRKLSIKTGIVSVSLLVGYLWYEYIYKLDKVTYNKYHPYTSWIPITVYICLRNFTQQLRSCSLTLFAWLGKITLETYISQFHIWLRSNIPNGQPKWLLSIIPEYPLLNFMLTTAIYVMESLKCGERKEEDESLSLTDLCHEGQEAEEATATEHTNVANQQILQQKNIIEWLRIATFTFFLLAGQTVATILGRLYFDKVLLTISSILLVFQSDSTESKPVSKGKFVIGFICTLGASAGYGLMLSLIQFCFNKVLKQENFKVVLDMIVYPSLVATLAILVGLFASGEWKGLRRDLEEYELGNVSYLMTLIWTAISWQVFNIGCTGLIFEVSSLFSNVISTFGLPIVPVLAVFIFHDKMDGLKVIAMVLAIWGFVSYVYQHYLDDHKSKTEINNVNEEAPDCEGELIHEIDFFDFSNLDMGEAPEEQLDISGQEAEEATPTEHTNVANQSILLQQKNIIGRLRIGIFTFFLLAGQTVATILGRLYFDKGGNSKWMETFVQTAASPLIFLLYFISPLKNPTTNDINANSPSKLVLVPIYTLFGIFLAANSMLYSVGLLYLPVSTYTLICASQLGFNALFSFFINSQKFTPFIVNSVVLLTISSILLVFQSDSTESKPVSKGKFVIGFICTLGASAGSGLMLSLIQFCFSKVLKQENFKVVLDMIVYPSLVATLAILVGLFASGEWKGLRRDMEEFELGNVSYLMTLIWTAISCQVFNIGCTGLIFEVSSLFSNVISTFGLPVVPMLAVFIFHDKMDGLKVIAMVLALWGFVSYVYQHYLDDHKSKTEINNVNEEVPDCEGAHT</sequence>
<feature type="transmembrane region" description="Helical" evidence="13">
    <location>
        <begin position="1045"/>
        <end position="1067"/>
    </location>
</feature>
<feature type="transmembrane region" description="Helical" evidence="13">
    <location>
        <begin position="1203"/>
        <end position="1228"/>
    </location>
</feature>
<feature type="transmembrane region" description="Helical" evidence="13">
    <location>
        <begin position="915"/>
        <end position="936"/>
    </location>
</feature>
<feature type="transmembrane region" description="Helical" evidence="13">
    <location>
        <begin position="1240"/>
        <end position="1261"/>
    </location>
</feature>
<evidence type="ECO:0000256" key="10">
    <source>
        <dbReference type="ARBA" id="ARBA00023163"/>
    </source>
</evidence>
<evidence type="ECO:0000259" key="14">
    <source>
        <dbReference type="PROSITE" id="PS50811"/>
    </source>
</evidence>
<dbReference type="InterPro" id="IPR012419">
    <property type="entry name" value="Cas1_AcylTrans_dom"/>
</dbReference>
<dbReference type="GO" id="GO:0005345">
    <property type="term" value="F:purine nucleobase transmembrane transporter activity"/>
    <property type="evidence" value="ECO:0007669"/>
    <property type="project" value="UniProtKB-ARBA"/>
</dbReference>
<name>A0A6A6MRY5_HEVBR</name>
<evidence type="ECO:0000256" key="2">
    <source>
        <dbReference type="ARBA" id="ARBA00004141"/>
    </source>
</evidence>
<dbReference type="InterPro" id="IPR037185">
    <property type="entry name" value="EmrE-like"/>
</dbReference>
<protein>
    <recommendedName>
        <fullName evidence="14">WRKY domain-containing protein</fullName>
    </recommendedName>
</protein>
<keyword evidence="10" id="KW-0804">Transcription</keyword>
<evidence type="ECO:0000256" key="5">
    <source>
        <dbReference type="ARBA" id="ARBA00022692"/>
    </source>
</evidence>
<feature type="transmembrane region" description="Helical" evidence="13">
    <location>
        <begin position="886"/>
        <end position="910"/>
    </location>
</feature>
<evidence type="ECO:0000256" key="7">
    <source>
        <dbReference type="ARBA" id="ARBA00023015"/>
    </source>
</evidence>
<dbReference type="GO" id="GO:0016020">
    <property type="term" value="C:membrane"/>
    <property type="evidence" value="ECO:0007669"/>
    <property type="project" value="UniProtKB-SubCell"/>
</dbReference>
<keyword evidence="6 13" id="KW-1133">Transmembrane helix</keyword>
<evidence type="ECO:0000256" key="13">
    <source>
        <dbReference type="SAM" id="Phobius"/>
    </source>
</evidence>
<feature type="compositionally biased region" description="Polar residues" evidence="12">
    <location>
        <begin position="72"/>
        <end position="84"/>
    </location>
</feature>
<dbReference type="InterPro" id="IPR003657">
    <property type="entry name" value="WRKY_dom"/>
</dbReference>
<evidence type="ECO:0000256" key="9">
    <source>
        <dbReference type="ARBA" id="ARBA00023136"/>
    </source>
</evidence>
<keyword evidence="9 13" id="KW-0472">Membrane</keyword>
<feature type="transmembrane region" description="Helical" evidence="13">
    <location>
        <begin position="1281"/>
        <end position="1305"/>
    </location>
</feature>
<dbReference type="Pfam" id="PF03106">
    <property type="entry name" value="WRKY"/>
    <property type="match status" value="1"/>
</dbReference>
<dbReference type="InterPro" id="IPR036576">
    <property type="entry name" value="WRKY_dom_sf"/>
</dbReference>
<keyword evidence="8" id="KW-0238">DNA-binding</keyword>
<feature type="compositionally biased region" description="Basic and acidic residues" evidence="12">
    <location>
        <begin position="122"/>
        <end position="145"/>
    </location>
</feature>
<dbReference type="FunFam" id="2.20.25.80:FF:000003">
    <property type="entry name" value="WRKY transcription factor 57"/>
    <property type="match status" value="1"/>
</dbReference>
<feature type="transmembrane region" description="Helical" evidence="13">
    <location>
        <begin position="588"/>
        <end position="606"/>
    </location>
</feature>
<keyword evidence="16" id="KW-1185">Reference proteome</keyword>
<feature type="transmembrane region" description="Helical" evidence="13">
    <location>
        <begin position="499"/>
        <end position="515"/>
    </location>
</feature>
<dbReference type="PANTHER" id="PTHR31376">
    <property type="entry name" value="OS09G0467300 PROTEIN-RELATED"/>
    <property type="match status" value="1"/>
</dbReference>
<dbReference type="Pfam" id="PF07779">
    <property type="entry name" value="Cas1_AcylT"/>
    <property type="match status" value="2"/>
</dbReference>
<dbReference type="Proteomes" id="UP000467840">
    <property type="component" value="Chromosome 15"/>
</dbReference>
<keyword evidence="4" id="KW-0813">Transport</keyword>
<dbReference type="GO" id="GO:0005634">
    <property type="term" value="C:nucleus"/>
    <property type="evidence" value="ECO:0007669"/>
    <property type="project" value="UniProtKB-SubCell"/>
</dbReference>
<evidence type="ECO:0000256" key="6">
    <source>
        <dbReference type="ARBA" id="ARBA00022989"/>
    </source>
</evidence>
<organism evidence="15 16">
    <name type="scientific">Hevea brasiliensis</name>
    <name type="common">Para rubber tree</name>
    <name type="synonym">Siphonia brasiliensis</name>
    <dbReference type="NCBI Taxonomy" id="3981"/>
    <lineage>
        <taxon>Eukaryota</taxon>
        <taxon>Viridiplantae</taxon>
        <taxon>Streptophyta</taxon>
        <taxon>Embryophyta</taxon>
        <taxon>Tracheophyta</taxon>
        <taxon>Spermatophyta</taxon>
        <taxon>Magnoliopsida</taxon>
        <taxon>eudicotyledons</taxon>
        <taxon>Gunneridae</taxon>
        <taxon>Pentapetalae</taxon>
        <taxon>rosids</taxon>
        <taxon>fabids</taxon>
        <taxon>Malpighiales</taxon>
        <taxon>Euphorbiaceae</taxon>
        <taxon>Crotonoideae</taxon>
        <taxon>Micrandreae</taxon>
        <taxon>Hevea</taxon>
    </lineage>
</organism>
<evidence type="ECO:0000256" key="8">
    <source>
        <dbReference type="ARBA" id="ARBA00023125"/>
    </source>
</evidence>
<feature type="domain" description="WRKY" evidence="14">
    <location>
        <begin position="167"/>
        <end position="232"/>
    </location>
</feature>
<gene>
    <name evidence="15" type="ORF">GH714_028309</name>
</gene>
<dbReference type="Pfam" id="PF16913">
    <property type="entry name" value="PUNUT"/>
    <property type="match status" value="2"/>
</dbReference>
<dbReference type="GO" id="GO:0015211">
    <property type="term" value="F:purine nucleoside transmembrane transporter activity"/>
    <property type="evidence" value="ECO:0007669"/>
    <property type="project" value="InterPro"/>
</dbReference>
<dbReference type="GO" id="GO:0043565">
    <property type="term" value="F:sequence-specific DNA binding"/>
    <property type="evidence" value="ECO:0007669"/>
    <property type="project" value="InterPro"/>
</dbReference>
<feature type="transmembrane region" description="Helical" evidence="13">
    <location>
        <begin position="1118"/>
        <end position="1139"/>
    </location>
</feature>
<reference evidence="15 16" key="1">
    <citation type="journal article" date="2020" name="Mol. Plant">
        <title>The Chromosome-Based Rubber Tree Genome Provides New Insights into Spurge Genome Evolution and Rubber Biosynthesis.</title>
        <authorList>
            <person name="Liu J."/>
            <person name="Shi C."/>
            <person name="Shi C.C."/>
            <person name="Li W."/>
            <person name="Zhang Q.J."/>
            <person name="Zhang Y."/>
            <person name="Li K."/>
            <person name="Lu H.F."/>
            <person name="Shi C."/>
            <person name="Zhu S.T."/>
            <person name="Xiao Z.Y."/>
            <person name="Nan H."/>
            <person name="Yue Y."/>
            <person name="Zhu X.G."/>
            <person name="Wu Y."/>
            <person name="Hong X.N."/>
            <person name="Fan G.Y."/>
            <person name="Tong Y."/>
            <person name="Zhang D."/>
            <person name="Mao C.L."/>
            <person name="Liu Y.L."/>
            <person name="Hao S.J."/>
            <person name="Liu W.Q."/>
            <person name="Lv M.Q."/>
            <person name="Zhang H.B."/>
            <person name="Liu Y."/>
            <person name="Hu-Tang G.R."/>
            <person name="Wang J.P."/>
            <person name="Wang J.H."/>
            <person name="Sun Y.H."/>
            <person name="Ni S.B."/>
            <person name="Chen W.B."/>
            <person name="Zhang X.C."/>
            <person name="Jiao Y.N."/>
            <person name="Eichler E.E."/>
            <person name="Li G.H."/>
            <person name="Liu X."/>
            <person name="Gao L.Z."/>
        </authorList>
    </citation>
    <scope>NUCLEOTIDE SEQUENCE [LARGE SCALE GENOMIC DNA]</scope>
    <source>
        <strain evidence="16">cv. GT1</strain>
        <tissue evidence="15">Leaf</tissue>
    </source>
</reference>
<dbReference type="EMBL" id="JAAGAX010000005">
    <property type="protein sequence ID" value="KAF2314659.1"/>
    <property type="molecule type" value="Genomic_DNA"/>
</dbReference>
<feature type="transmembrane region" description="Helical" evidence="13">
    <location>
        <begin position="808"/>
        <end position="833"/>
    </location>
</feature>
<feature type="compositionally biased region" description="Low complexity" evidence="12">
    <location>
        <begin position="108"/>
        <end position="117"/>
    </location>
</feature>
<feature type="transmembrane region" description="Helical" evidence="13">
    <location>
        <begin position="465"/>
        <end position="487"/>
    </location>
</feature>
<feature type="transmembrane region" description="Helical" evidence="13">
    <location>
        <begin position="403"/>
        <end position="422"/>
    </location>
</feature>
<evidence type="ECO:0000256" key="3">
    <source>
        <dbReference type="ARBA" id="ARBA00006213"/>
    </source>
</evidence>
<feature type="transmembrane region" description="Helical" evidence="13">
    <location>
        <begin position="1145"/>
        <end position="1164"/>
    </location>
</feature>
<evidence type="ECO:0000313" key="15">
    <source>
        <dbReference type="EMBL" id="KAF2314659.1"/>
    </source>
</evidence>
<dbReference type="InterPro" id="IPR030182">
    <property type="entry name" value="PUP_plant"/>
</dbReference>
<feature type="transmembrane region" description="Helical" evidence="13">
    <location>
        <begin position="942"/>
        <end position="960"/>
    </location>
</feature>
<accession>A0A6A6MRY5</accession>
<keyword evidence="7" id="KW-0805">Transcription regulation</keyword>
<dbReference type="SMART" id="SM00774">
    <property type="entry name" value="WRKY"/>
    <property type="match status" value="1"/>
</dbReference>
<evidence type="ECO:0000256" key="4">
    <source>
        <dbReference type="ARBA" id="ARBA00022448"/>
    </source>
</evidence>
<feature type="transmembrane region" description="Helical" evidence="13">
    <location>
        <begin position="276"/>
        <end position="295"/>
    </location>
</feature>
<dbReference type="Gene3D" id="2.20.25.80">
    <property type="entry name" value="WRKY domain"/>
    <property type="match status" value="1"/>
</dbReference>
<evidence type="ECO:0000256" key="1">
    <source>
        <dbReference type="ARBA" id="ARBA00004123"/>
    </source>
</evidence>